<accession>A0AAN7L5S5</accession>
<keyword evidence="4" id="KW-1185">Reference proteome</keyword>
<reference evidence="3 4" key="1">
    <citation type="journal article" date="2023" name="Hortic Res">
        <title>Pangenome of water caltrop reveals structural variations and asymmetric subgenome divergence after allopolyploidization.</title>
        <authorList>
            <person name="Zhang X."/>
            <person name="Chen Y."/>
            <person name="Wang L."/>
            <person name="Yuan Y."/>
            <person name="Fang M."/>
            <person name="Shi L."/>
            <person name="Lu R."/>
            <person name="Comes H.P."/>
            <person name="Ma Y."/>
            <person name="Chen Y."/>
            <person name="Huang G."/>
            <person name="Zhou Y."/>
            <person name="Zheng Z."/>
            <person name="Qiu Y."/>
        </authorList>
    </citation>
    <scope>NUCLEOTIDE SEQUENCE [LARGE SCALE GENOMIC DNA]</scope>
    <source>
        <strain evidence="3">F231</strain>
    </source>
</reference>
<dbReference type="PANTHER" id="PTHR46445">
    <property type="entry name" value="RNA POLYMERASE II DEGRADATION FACTOR-LIKE PROTEIN (DUF1296)"/>
    <property type="match status" value="1"/>
</dbReference>
<evidence type="ECO:0000259" key="2">
    <source>
        <dbReference type="Pfam" id="PF06972"/>
    </source>
</evidence>
<comment type="caution">
    <text evidence="3">The sequence shown here is derived from an EMBL/GenBank/DDBJ whole genome shotgun (WGS) entry which is preliminary data.</text>
</comment>
<organism evidence="3 4">
    <name type="scientific">Trapa natans</name>
    <name type="common">Water chestnut</name>
    <dbReference type="NCBI Taxonomy" id="22666"/>
    <lineage>
        <taxon>Eukaryota</taxon>
        <taxon>Viridiplantae</taxon>
        <taxon>Streptophyta</taxon>
        <taxon>Embryophyta</taxon>
        <taxon>Tracheophyta</taxon>
        <taxon>Spermatophyta</taxon>
        <taxon>Magnoliopsida</taxon>
        <taxon>eudicotyledons</taxon>
        <taxon>Gunneridae</taxon>
        <taxon>Pentapetalae</taxon>
        <taxon>rosids</taxon>
        <taxon>malvids</taxon>
        <taxon>Myrtales</taxon>
        <taxon>Lythraceae</taxon>
        <taxon>Trapa</taxon>
    </lineage>
</organism>
<gene>
    <name evidence="3" type="ORF">SAY86_005546</name>
</gene>
<dbReference type="Pfam" id="PF06972">
    <property type="entry name" value="GIP1_N"/>
    <property type="match status" value="1"/>
</dbReference>
<evidence type="ECO:0000256" key="1">
    <source>
        <dbReference type="SAM" id="MobiDB-lite"/>
    </source>
</evidence>
<dbReference type="InterPro" id="IPR009060">
    <property type="entry name" value="UBA-like_sf"/>
</dbReference>
<sequence length="649" mass="70186">MWSSSEEKKMVRRLKDILHDRPEHEIYAMLQECNMDPEEAVQRLLSQDTFQEVKSKREKRKETREIQDLKPRIGGGARNGGWSCDRDEGETIVQSDSIACGTSMYKGETVSVISSQHPPCPPAAETANLQLHDRDYLDSVTKGHPGGICNKANSFTRQPVKSKPSGPIAGTRRPSVIDTITRSSLCNGSLGFADTEMSPNCEGGGQGSSGYLSTVATNGSGVTHHSMSPLKHFSSNGESTNKTSPLEGKTLADQTSVDAGAVVLPSHLQALAADCSHLSFGTYKPRSSSTTTGLPLPNSSSNDSKMSTTAGKRPSTKECFLTETHEPPSTQLTRQQILGAASGSGQMLAVSDLVSQGSQNKTPNIIHEHAYASSHMKEELGYLKAMQGNSLTSTGQSFRTPLAYSTCMEAPPMPLGYRTGGTPSNCLSVSLPERTSPPNAFPPFEPSSWTSHGIHGLPQLLDQACSQQTKPLKYVDLNSYQNIPQDYGQIPFHHSPGSIRHNLAQYGRGGLMQNLALANLGSSIFGSLHGSNTLLQPSSTIAANLSPVVYSDMLQNHINFDTHRSIAAPRGLGGGDVSNSREIAIYNLLERERKRREQDQQYSWNHAPVGNFSSFHSQVESNPDNQLLQSFGAITLDEGKAALSKQHQL</sequence>
<dbReference type="InterPro" id="IPR009719">
    <property type="entry name" value="GIP1_N"/>
</dbReference>
<protein>
    <recommendedName>
        <fullName evidence="2">GBF-interacting protein 1 N-terminal domain-containing protein</fullName>
    </recommendedName>
</protein>
<name>A0AAN7L5S5_TRANT</name>
<feature type="region of interest" description="Disordered" evidence="1">
    <location>
        <begin position="220"/>
        <end position="247"/>
    </location>
</feature>
<dbReference type="Proteomes" id="UP001346149">
    <property type="component" value="Unassembled WGS sequence"/>
</dbReference>
<feature type="compositionally biased region" description="Polar residues" evidence="1">
    <location>
        <begin position="233"/>
        <end position="244"/>
    </location>
</feature>
<proteinExistence type="predicted"/>
<feature type="region of interest" description="Disordered" evidence="1">
    <location>
        <begin position="150"/>
        <end position="173"/>
    </location>
</feature>
<evidence type="ECO:0000313" key="3">
    <source>
        <dbReference type="EMBL" id="KAK4776858.1"/>
    </source>
</evidence>
<dbReference type="CDD" id="cd14279">
    <property type="entry name" value="CUE"/>
    <property type="match status" value="1"/>
</dbReference>
<dbReference type="EMBL" id="JAXQNO010000018">
    <property type="protein sequence ID" value="KAK4776858.1"/>
    <property type="molecule type" value="Genomic_DNA"/>
</dbReference>
<dbReference type="AlphaFoldDB" id="A0AAN7L5S5"/>
<feature type="compositionally biased region" description="Polar residues" evidence="1">
    <location>
        <begin position="285"/>
        <end position="310"/>
    </location>
</feature>
<feature type="region of interest" description="Disordered" evidence="1">
    <location>
        <begin position="284"/>
        <end position="315"/>
    </location>
</feature>
<dbReference type="PANTHER" id="PTHR46445:SF3">
    <property type="entry name" value="RNA POLYMERASE II DEGRADATION FACTOR-LIKE PROTEIN (DUF1296)-RELATED"/>
    <property type="match status" value="1"/>
</dbReference>
<feature type="domain" description="GBF-interacting protein 1 N-terminal" evidence="2">
    <location>
        <begin position="6"/>
        <end position="62"/>
    </location>
</feature>
<dbReference type="SUPFAM" id="SSF46934">
    <property type="entry name" value="UBA-like"/>
    <property type="match status" value="1"/>
</dbReference>
<evidence type="ECO:0000313" key="4">
    <source>
        <dbReference type="Proteomes" id="UP001346149"/>
    </source>
</evidence>